<protein>
    <submittedName>
        <fullName evidence="3">Uncharacterized protein</fullName>
    </submittedName>
</protein>
<dbReference type="Proteomes" id="UP000245802">
    <property type="component" value="Chromosome"/>
</dbReference>
<sequence length="531" mass="58791">MAKTKEASTPLICAVVFFVLTTIAFGVMWYLSYSEMDTHVNNKKNAEKDLAAMRTSKDEAERLARVYRILAGVSRDDDVQVVTTEAKPNDKIAVEVKQFNDTLIKKSGVADAAGLPKEIELWAIDANGKVGTPPPEGLIGQVAKLNRKDTLYESIEKALANYQKLAQSMVDDAKRLQAAAAALKEASDKFPADVKKQVADVVAAFDKRTETYQKDMAKASKDLTDANDARELAARELRRATANIKDLQQDNQRLAQEVNKGDRDTFSFDEPQGKILRKLPDGVYEINLGSAANVRPGLTFTVQPRDFQEKGRESRMRSVRVPDPKGGFKSVDKFIPRGAVEVYEVLGPNLSLARFQRSADPQNSPYGAELDPVRDGIVVGDLLFNSVWRKGVADRVALVGIFDINGDGIDDIETVVRDLTKMGIPVDAYFDMKKRVWVGQVTERTRYVVEGYYPINSATDPNRDEKTKLLNTMSAAINETKQKGVTAVNFRDFFGRMGFKFRLDVADDRINQATVPYLNNVGVGDPAPPAP</sequence>
<gene>
    <name evidence="3" type="ORF">C1280_13350</name>
</gene>
<evidence type="ECO:0000256" key="2">
    <source>
        <dbReference type="SAM" id="Phobius"/>
    </source>
</evidence>
<dbReference type="OrthoDB" id="277919at2"/>
<feature type="coiled-coil region" evidence="1">
    <location>
        <begin position="216"/>
        <end position="264"/>
    </location>
</feature>
<proteinExistence type="predicted"/>
<name>A0A2Z3H455_9BACT</name>
<accession>A0A2Z3H455</accession>
<dbReference type="KEGG" id="gog:C1280_13350"/>
<evidence type="ECO:0000313" key="4">
    <source>
        <dbReference type="Proteomes" id="UP000245802"/>
    </source>
</evidence>
<organism evidence="3 4">
    <name type="scientific">Gemmata obscuriglobus</name>
    <dbReference type="NCBI Taxonomy" id="114"/>
    <lineage>
        <taxon>Bacteria</taxon>
        <taxon>Pseudomonadati</taxon>
        <taxon>Planctomycetota</taxon>
        <taxon>Planctomycetia</taxon>
        <taxon>Gemmatales</taxon>
        <taxon>Gemmataceae</taxon>
        <taxon>Gemmata</taxon>
    </lineage>
</organism>
<dbReference type="EMBL" id="CP025958">
    <property type="protein sequence ID" value="AWM37885.1"/>
    <property type="molecule type" value="Genomic_DNA"/>
</dbReference>
<keyword evidence="2" id="KW-0472">Membrane</keyword>
<keyword evidence="1" id="KW-0175">Coiled coil</keyword>
<reference evidence="3 4" key="1">
    <citation type="submission" date="2018-01" db="EMBL/GenBank/DDBJ databases">
        <title>G. obscuriglobus.</title>
        <authorList>
            <person name="Franke J."/>
            <person name="Blomberg W."/>
            <person name="Selmecki A."/>
        </authorList>
    </citation>
    <scope>NUCLEOTIDE SEQUENCE [LARGE SCALE GENOMIC DNA]</scope>
    <source>
        <strain evidence="3 4">DSM 5831</strain>
    </source>
</reference>
<evidence type="ECO:0000256" key="1">
    <source>
        <dbReference type="SAM" id="Coils"/>
    </source>
</evidence>
<feature type="coiled-coil region" evidence="1">
    <location>
        <begin position="159"/>
        <end position="186"/>
    </location>
</feature>
<keyword evidence="4" id="KW-1185">Reference proteome</keyword>
<dbReference type="RefSeq" id="WP_109570988.1">
    <property type="nucleotide sequence ID" value="NZ_CP025958.1"/>
</dbReference>
<keyword evidence="2" id="KW-0812">Transmembrane</keyword>
<keyword evidence="2" id="KW-1133">Transmembrane helix</keyword>
<dbReference type="AlphaFoldDB" id="A0A2Z3H455"/>
<feature type="transmembrane region" description="Helical" evidence="2">
    <location>
        <begin position="12"/>
        <end position="31"/>
    </location>
</feature>
<evidence type="ECO:0000313" key="3">
    <source>
        <dbReference type="EMBL" id="AWM37885.1"/>
    </source>
</evidence>